<protein>
    <submittedName>
        <fullName evidence="1">Uncharacterized protein</fullName>
    </submittedName>
</protein>
<dbReference type="EMBL" id="MNPL01001125">
    <property type="protein sequence ID" value="OQR79425.1"/>
    <property type="molecule type" value="Genomic_DNA"/>
</dbReference>
<reference evidence="1 2" key="1">
    <citation type="journal article" date="2017" name="Gigascience">
        <title>Draft genome of the honey bee ectoparasitic mite, Tropilaelaps mercedesae, is shaped by the parasitic life history.</title>
        <authorList>
            <person name="Dong X."/>
            <person name="Armstrong S.D."/>
            <person name="Xia D."/>
            <person name="Makepeace B.L."/>
            <person name="Darby A.C."/>
            <person name="Kadowaki T."/>
        </authorList>
    </citation>
    <scope>NUCLEOTIDE SEQUENCE [LARGE SCALE GENOMIC DNA]</scope>
    <source>
        <strain evidence="1">Wuxi-XJTLU</strain>
    </source>
</reference>
<dbReference type="InParanoid" id="A0A1V9Y118"/>
<dbReference type="Proteomes" id="UP000192247">
    <property type="component" value="Unassembled WGS sequence"/>
</dbReference>
<comment type="caution">
    <text evidence="1">The sequence shown here is derived from an EMBL/GenBank/DDBJ whole genome shotgun (WGS) entry which is preliminary data.</text>
</comment>
<keyword evidence="2" id="KW-1185">Reference proteome</keyword>
<name>A0A1V9Y118_9ACAR</name>
<organism evidence="1 2">
    <name type="scientific">Tropilaelaps mercedesae</name>
    <dbReference type="NCBI Taxonomy" id="418985"/>
    <lineage>
        <taxon>Eukaryota</taxon>
        <taxon>Metazoa</taxon>
        <taxon>Ecdysozoa</taxon>
        <taxon>Arthropoda</taxon>
        <taxon>Chelicerata</taxon>
        <taxon>Arachnida</taxon>
        <taxon>Acari</taxon>
        <taxon>Parasitiformes</taxon>
        <taxon>Mesostigmata</taxon>
        <taxon>Gamasina</taxon>
        <taxon>Dermanyssoidea</taxon>
        <taxon>Laelapidae</taxon>
        <taxon>Tropilaelaps</taxon>
    </lineage>
</organism>
<dbReference type="AlphaFoldDB" id="A0A1V9Y118"/>
<proteinExistence type="predicted"/>
<gene>
    <name evidence="1" type="ORF">BIW11_05745</name>
</gene>
<accession>A0A1V9Y118</accession>
<sequence length="113" mass="12160">MVRRSERGFSTFICCCTSNSTLGGVPLVVPDKWAQGFCAAPAAVFTYEGVRRSPTSQPPGWISNGVRCARTTSAAGGRRLLVDEGVLPGLPNCEFHIQAFRLVIGVYRDVLQG</sequence>
<evidence type="ECO:0000313" key="2">
    <source>
        <dbReference type="Proteomes" id="UP000192247"/>
    </source>
</evidence>
<evidence type="ECO:0000313" key="1">
    <source>
        <dbReference type="EMBL" id="OQR79425.1"/>
    </source>
</evidence>